<dbReference type="KEGG" id="gry:D7I44_10495"/>
<evidence type="ECO:0000313" key="6">
    <source>
        <dbReference type="Proteomes" id="UP000275069"/>
    </source>
</evidence>
<dbReference type="InterPro" id="IPR036291">
    <property type="entry name" value="NAD(P)-bd_dom_sf"/>
</dbReference>
<reference evidence="5 6" key="1">
    <citation type="submission" date="2018-09" db="EMBL/GenBank/DDBJ databases">
        <title>Genome sequencing of strain 2DFW10M-5.</title>
        <authorList>
            <person name="Heo J."/>
            <person name="Kim S.-J."/>
            <person name="Kwon S.-W."/>
        </authorList>
    </citation>
    <scope>NUCLEOTIDE SEQUENCE [LARGE SCALE GENOMIC DNA]</scope>
    <source>
        <strain evidence="5 6">2DFW10M-5</strain>
    </source>
</reference>
<feature type="domain" description="Gfo/Idh/MocA-like oxidoreductase N-terminal" evidence="3">
    <location>
        <begin position="96"/>
        <end position="207"/>
    </location>
</feature>
<gene>
    <name evidence="5" type="ORF">D7I44_10495</name>
</gene>
<evidence type="ECO:0000256" key="2">
    <source>
        <dbReference type="SAM" id="MobiDB-lite"/>
    </source>
</evidence>
<evidence type="ECO:0000313" key="5">
    <source>
        <dbReference type="EMBL" id="AYG03923.1"/>
    </source>
</evidence>
<accession>A0A387BJC1</accession>
<dbReference type="EMBL" id="CP032624">
    <property type="protein sequence ID" value="AYG03923.1"/>
    <property type="molecule type" value="Genomic_DNA"/>
</dbReference>
<proteinExistence type="predicted"/>
<protein>
    <submittedName>
        <fullName evidence="5">Gfo/Idh/MocA family oxidoreductase</fullName>
    </submittedName>
</protein>
<dbReference type="OrthoDB" id="256869at2"/>
<feature type="region of interest" description="Disordered" evidence="2">
    <location>
        <begin position="1"/>
        <end position="69"/>
    </location>
</feature>
<dbReference type="SUPFAM" id="SSF51735">
    <property type="entry name" value="NAD(P)-binding Rossmann-fold domains"/>
    <property type="match status" value="1"/>
</dbReference>
<name>A0A387BJC1_9MICO</name>
<dbReference type="AlphaFoldDB" id="A0A387BJC1"/>
<dbReference type="Gene3D" id="3.30.360.10">
    <property type="entry name" value="Dihydrodipicolinate Reductase, domain 2"/>
    <property type="match status" value="1"/>
</dbReference>
<dbReference type="Gene3D" id="3.40.50.720">
    <property type="entry name" value="NAD(P)-binding Rossmann-like Domain"/>
    <property type="match status" value="1"/>
</dbReference>
<keyword evidence="1" id="KW-0520">NAD</keyword>
<evidence type="ECO:0000259" key="4">
    <source>
        <dbReference type="Pfam" id="PF22725"/>
    </source>
</evidence>
<feature type="domain" description="GFO/IDH/MocA-like oxidoreductase" evidence="4">
    <location>
        <begin position="215"/>
        <end position="313"/>
    </location>
</feature>
<organism evidence="5 6">
    <name type="scientific">Gryllotalpicola protaetiae</name>
    <dbReference type="NCBI Taxonomy" id="2419771"/>
    <lineage>
        <taxon>Bacteria</taxon>
        <taxon>Bacillati</taxon>
        <taxon>Actinomycetota</taxon>
        <taxon>Actinomycetes</taxon>
        <taxon>Micrococcales</taxon>
        <taxon>Microbacteriaceae</taxon>
        <taxon>Gryllotalpicola</taxon>
    </lineage>
</organism>
<dbReference type="InterPro" id="IPR000683">
    <property type="entry name" value="Gfo/Idh/MocA-like_OxRdtase_N"/>
</dbReference>
<sequence>MAARPSARPGAEARLEHGAVPAALEPRGGSRPRRRRRDLLRVPAARRRRPQHAPPRHHTATGDPRQDRCRRPLGAVERHHPAGAVPGGARVTAPVIGLIGAGGIAQVHLPGWLSLGFEVVVHSLDGNAPELTGRLGGRVAASLDELLERADIVDVVTPTGAHRELVERAAAAGRHIVCEKPLALTAADAAAMIAACERAGVRLFPAHVVRYFPAYAALHEAVASGRVSAPAVQRFFRIGARPQTPWYLDRARSGGIAMDQMIHDFDQARWIVGEVEAVFATQSGDETTTSTTVQAMLRHRSGAITHVNGVWGAETLDFHTGFSAAGPGWLLEHDSLRHPILQLHGRADAGGPAYLPPVSAATSPYTAELADFAAAIRDGGPARVSADDGLHAVRIAAAVNRSLAQNAEVTVEETP</sequence>
<dbReference type="PANTHER" id="PTHR43377">
    <property type="entry name" value="BILIVERDIN REDUCTASE A"/>
    <property type="match status" value="1"/>
</dbReference>
<evidence type="ECO:0000256" key="1">
    <source>
        <dbReference type="ARBA" id="ARBA00023027"/>
    </source>
</evidence>
<dbReference type="PANTHER" id="PTHR43377:SF1">
    <property type="entry name" value="BILIVERDIN REDUCTASE A"/>
    <property type="match status" value="1"/>
</dbReference>
<keyword evidence="6" id="KW-1185">Reference proteome</keyword>
<dbReference type="SUPFAM" id="SSF55347">
    <property type="entry name" value="Glyceraldehyde-3-phosphate dehydrogenase-like, C-terminal domain"/>
    <property type="match status" value="1"/>
</dbReference>
<dbReference type="Proteomes" id="UP000275069">
    <property type="component" value="Chromosome"/>
</dbReference>
<dbReference type="Pfam" id="PF01408">
    <property type="entry name" value="GFO_IDH_MocA"/>
    <property type="match status" value="1"/>
</dbReference>
<dbReference type="InterPro" id="IPR055170">
    <property type="entry name" value="GFO_IDH_MocA-like_dom"/>
</dbReference>
<dbReference type="GO" id="GO:0000166">
    <property type="term" value="F:nucleotide binding"/>
    <property type="evidence" value="ECO:0007669"/>
    <property type="project" value="InterPro"/>
</dbReference>
<feature type="compositionally biased region" description="Basic residues" evidence="2">
    <location>
        <begin position="30"/>
        <end position="59"/>
    </location>
</feature>
<dbReference type="Pfam" id="PF22725">
    <property type="entry name" value="GFO_IDH_MocA_C3"/>
    <property type="match status" value="1"/>
</dbReference>
<dbReference type="InterPro" id="IPR051450">
    <property type="entry name" value="Gfo/Idh/MocA_Oxidoreductases"/>
</dbReference>
<evidence type="ECO:0000259" key="3">
    <source>
        <dbReference type="Pfam" id="PF01408"/>
    </source>
</evidence>